<evidence type="ECO:0000313" key="2">
    <source>
        <dbReference type="EMBL" id="WVZ60170.1"/>
    </source>
</evidence>
<keyword evidence="3" id="KW-1185">Reference proteome</keyword>
<feature type="compositionally biased region" description="Low complexity" evidence="1">
    <location>
        <begin position="234"/>
        <end position="246"/>
    </location>
</feature>
<evidence type="ECO:0000313" key="3">
    <source>
        <dbReference type="Proteomes" id="UP001341281"/>
    </source>
</evidence>
<feature type="compositionally biased region" description="Low complexity" evidence="1">
    <location>
        <begin position="174"/>
        <end position="186"/>
    </location>
</feature>
<protein>
    <submittedName>
        <fullName evidence="2">Uncharacterized protein</fullName>
    </submittedName>
</protein>
<sequence length="246" mass="26121">MEAAASAKPRRQPPPIPPHYVSLRKLQELRLKEQEEKRRREEEEAAAKREAEAAAAAAAIKRDAALKEAAKGRAVPWETPDGAKERHRGGQGHQWVPSAHRAPAATPRPTPTCGEVAAVDRGRAVGGGRGKKGKGKASPCHTTVDETGKVGEAAPASSNAGKPEDKSKPKAKGKASGDQTAQSRSSGGRRRQVVEVRAVAELNPRDVRKWDEPRRRDRGIEAAEQHGRVWVPKAAAATGSSAGAGL</sequence>
<accession>A0AAQ3STB3</accession>
<feature type="region of interest" description="Disordered" evidence="1">
    <location>
        <begin position="70"/>
        <end position="246"/>
    </location>
</feature>
<organism evidence="2 3">
    <name type="scientific">Paspalum notatum var. saurae</name>
    <dbReference type="NCBI Taxonomy" id="547442"/>
    <lineage>
        <taxon>Eukaryota</taxon>
        <taxon>Viridiplantae</taxon>
        <taxon>Streptophyta</taxon>
        <taxon>Embryophyta</taxon>
        <taxon>Tracheophyta</taxon>
        <taxon>Spermatophyta</taxon>
        <taxon>Magnoliopsida</taxon>
        <taxon>Liliopsida</taxon>
        <taxon>Poales</taxon>
        <taxon>Poaceae</taxon>
        <taxon>PACMAD clade</taxon>
        <taxon>Panicoideae</taxon>
        <taxon>Andropogonodae</taxon>
        <taxon>Paspaleae</taxon>
        <taxon>Paspalinae</taxon>
        <taxon>Paspalum</taxon>
    </lineage>
</organism>
<dbReference type="EMBL" id="CP144746">
    <property type="protein sequence ID" value="WVZ60170.1"/>
    <property type="molecule type" value="Genomic_DNA"/>
</dbReference>
<reference evidence="2 3" key="1">
    <citation type="submission" date="2024-02" db="EMBL/GenBank/DDBJ databases">
        <title>High-quality chromosome-scale genome assembly of Pensacola bahiagrass (Paspalum notatum Flugge var. saurae).</title>
        <authorList>
            <person name="Vega J.M."/>
            <person name="Podio M."/>
            <person name="Orjuela J."/>
            <person name="Siena L.A."/>
            <person name="Pessino S.C."/>
            <person name="Combes M.C."/>
            <person name="Mariac C."/>
            <person name="Albertini E."/>
            <person name="Pupilli F."/>
            <person name="Ortiz J.P.A."/>
            <person name="Leblanc O."/>
        </authorList>
    </citation>
    <scope>NUCLEOTIDE SEQUENCE [LARGE SCALE GENOMIC DNA]</scope>
    <source>
        <strain evidence="2">R1</strain>
        <tissue evidence="2">Leaf</tissue>
    </source>
</reference>
<evidence type="ECO:0000256" key="1">
    <source>
        <dbReference type="SAM" id="MobiDB-lite"/>
    </source>
</evidence>
<feature type="region of interest" description="Disordered" evidence="1">
    <location>
        <begin position="31"/>
        <end position="50"/>
    </location>
</feature>
<gene>
    <name evidence="2" type="ORF">U9M48_010223</name>
</gene>
<proteinExistence type="predicted"/>
<name>A0AAQ3STB3_PASNO</name>
<feature type="region of interest" description="Disordered" evidence="1">
    <location>
        <begin position="1"/>
        <end position="23"/>
    </location>
</feature>
<dbReference type="Proteomes" id="UP001341281">
    <property type="component" value="Chromosome 02"/>
</dbReference>
<feature type="compositionally biased region" description="Basic and acidic residues" evidence="1">
    <location>
        <begin position="203"/>
        <end position="227"/>
    </location>
</feature>
<dbReference type="AlphaFoldDB" id="A0AAQ3STB3"/>